<evidence type="ECO:0000256" key="4">
    <source>
        <dbReference type="ARBA" id="ARBA00022801"/>
    </source>
</evidence>
<evidence type="ECO:0000256" key="7">
    <source>
        <dbReference type="RuleBase" id="RU366019"/>
    </source>
</evidence>
<dbReference type="GO" id="GO:0046872">
    <property type="term" value="F:metal ion binding"/>
    <property type="evidence" value="ECO:0007669"/>
    <property type="project" value="UniProtKB-KW"/>
</dbReference>
<evidence type="ECO:0000256" key="8">
    <source>
        <dbReference type="SAM" id="Phobius"/>
    </source>
</evidence>
<feature type="transmembrane region" description="Helical" evidence="8">
    <location>
        <begin position="9"/>
        <end position="30"/>
    </location>
</feature>
<keyword evidence="7" id="KW-0443">Lipid metabolism</keyword>
<dbReference type="Pfam" id="PF04734">
    <property type="entry name" value="Ceramidase_alk"/>
    <property type="match status" value="1"/>
</dbReference>
<dbReference type="GO" id="GO:0005576">
    <property type="term" value="C:extracellular region"/>
    <property type="evidence" value="ECO:0007669"/>
    <property type="project" value="TreeGrafter"/>
</dbReference>
<feature type="binding site" evidence="6">
    <location>
        <position position="253"/>
    </location>
    <ligand>
        <name>Zn(2+)</name>
        <dbReference type="ChEBI" id="CHEBI:29105"/>
    </ligand>
</feature>
<evidence type="ECO:0000259" key="9">
    <source>
        <dbReference type="Pfam" id="PF04734"/>
    </source>
</evidence>
<dbReference type="Proteomes" id="UP001153714">
    <property type="component" value="Chromosome 14"/>
</dbReference>
<name>A0A9N9QYA2_9NEOP</name>
<reference evidence="11" key="1">
    <citation type="submission" date="2021-12" db="EMBL/GenBank/DDBJ databases">
        <authorList>
            <person name="King R."/>
        </authorList>
    </citation>
    <scope>NUCLEOTIDE SEQUENCE</scope>
</reference>
<feature type="binding site" evidence="6">
    <location>
        <position position="495"/>
    </location>
    <ligand>
        <name>Zn(2+)</name>
        <dbReference type="ChEBI" id="CHEBI:29105"/>
    </ligand>
</feature>
<dbReference type="EC" id="3.5.1.23" evidence="2 7"/>
<evidence type="ECO:0000256" key="3">
    <source>
        <dbReference type="ARBA" id="ARBA00019235"/>
    </source>
</evidence>
<feature type="domain" description="Neutral/alkaline non-lysosomal ceramidase C-terminal" evidence="10">
    <location>
        <begin position="576"/>
        <end position="724"/>
    </location>
</feature>
<comment type="cofactor">
    <cofactor evidence="6">
        <name>Zn(2+)</name>
        <dbReference type="ChEBI" id="CHEBI:29105"/>
    </cofactor>
    <text evidence="6">Binds 1 zinc ion per subunit.</text>
</comment>
<keyword evidence="12" id="KW-1185">Reference proteome</keyword>
<dbReference type="PANTHER" id="PTHR12670">
    <property type="entry name" value="CERAMIDASE"/>
    <property type="match status" value="1"/>
</dbReference>
<keyword evidence="6" id="KW-0479">Metal-binding</keyword>
<evidence type="ECO:0000256" key="2">
    <source>
        <dbReference type="ARBA" id="ARBA00011891"/>
    </source>
</evidence>
<protein>
    <recommendedName>
        <fullName evidence="3 7">Neutral ceramidase</fullName>
        <ecNumber evidence="2 7">3.5.1.23</ecNumber>
    </recommendedName>
</protein>
<feature type="active site" description="Nucleophile" evidence="5">
    <location>
        <position position="304"/>
    </location>
</feature>
<organism evidence="11 12">
    <name type="scientific">Diatraea saccharalis</name>
    <name type="common">sugarcane borer</name>
    <dbReference type="NCBI Taxonomy" id="40085"/>
    <lineage>
        <taxon>Eukaryota</taxon>
        <taxon>Metazoa</taxon>
        <taxon>Ecdysozoa</taxon>
        <taxon>Arthropoda</taxon>
        <taxon>Hexapoda</taxon>
        <taxon>Insecta</taxon>
        <taxon>Pterygota</taxon>
        <taxon>Neoptera</taxon>
        <taxon>Endopterygota</taxon>
        <taxon>Lepidoptera</taxon>
        <taxon>Glossata</taxon>
        <taxon>Ditrysia</taxon>
        <taxon>Pyraloidea</taxon>
        <taxon>Crambidae</taxon>
        <taxon>Crambinae</taxon>
        <taxon>Diatraea</taxon>
    </lineage>
</organism>
<feature type="domain" description="Neutral/alkaline non-lysosomal ceramidase N-terminal" evidence="9">
    <location>
        <begin position="54"/>
        <end position="560"/>
    </location>
</feature>
<evidence type="ECO:0000259" key="10">
    <source>
        <dbReference type="Pfam" id="PF17048"/>
    </source>
</evidence>
<dbReference type="Gene3D" id="2.60.40.2300">
    <property type="entry name" value="Neutral/alkaline non-lysosomal ceramidase, C-terminal domain"/>
    <property type="match status" value="1"/>
</dbReference>
<dbReference type="PANTHER" id="PTHR12670:SF1">
    <property type="entry name" value="NEUTRAL CERAMIDASE"/>
    <property type="match status" value="1"/>
</dbReference>
<dbReference type="GO" id="GO:0046514">
    <property type="term" value="P:ceramide catabolic process"/>
    <property type="evidence" value="ECO:0007669"/>
    <property type="project" value="InterPro"/>
</dbReference>
<keyword evidence="8" id="KW-0812">Transmembrane</keyword>
<dbReference type="AlphaFoldDB" id="A0A9N9QYA2"/>
<dbReference type="GO" id="GO:0017040">
    <property type="term" value="F:N-acylsphingosine amidohydrolase activity"/>
    <property type="evidence" value="ECO:0007669"/>
    <property type="project" value="UniProtKB-UniRule"/>
</dbReference>
<proteinExistence type="inferred from homology"/>
<dbReference type="InterPro" id="IPR006823">
    <property type="entry name" value="Ceramidase_alk"/>
</dbReference>
<keyword evidence="6" id="KW-0862">Zinc</keyword>
<comment type="catalytic activity">
    <reaction evidence="7">
        <text>an N-acylsphing-4-enine + H2O = sphing-4-enine + a fatty acid</text>
        <dbReference type="Rhea" id="RHEA:20856"/>
        <dbReference type="ChEBI" id="CHEBI:15377"/>
        <dbReference type="ChEBI" id="CHEBI:28868"/>
        <dbReference type="ChEBI" id="CHEBI:52639"/>
        <dbReference type="ChEBI" id="CHEBI:57756"/>
        <dbReference type="EC" id="3.5.1.23"/>
    </reaction>
</comment>
<dbReference type="OrthoDB" id="191371at2759"/>
<evidence type="ECO:0000313" key="12">
    <source>
        <dbReference type="Proteomes" id="UP001153714"/>
    </source>
</evidence>
<feature type="binding site" evidence="6">
    <location>
        <position position="533"/>
    </location>
    <ligand>
        <name>Zn(2+)</name>
        <dbReference type="ChEBI" id="CHEBI:29105"/>
    </ligand>
</feature>
<evidence type="ECO:0000256" key="1">
    <source>
        <dbReference type="ARBA" id="ARBA00009835"/>
    </source>
</evidence>
<dbReference type="GO" id="GO:0046512">
    <property type="term" value="P:sphingosine biosynthetic process"/>
    <property type="evidence" value="ECO:0007669"/>
    <property type="project" value="TreeGrafter"/>
</dbReference>
<gene>
    <name evidence="11" type="ORF">DIATSA_LOCUS3832</name>
</gene>
<evidence type="ECO:0000313" key="11">
    <source>
        <dbReference type="EMBL" id="CAG9785827.1"/>
    </source>
</evidence>
<dbReference type="InterPro" id="IPR031331">
    <property type="entry name" value="NEUT/ALK_ceramidase_C"/>
</dbReference>
<dbReference type="Pfam" id="PF17048">
    <property type="entry name" value="Ceramidse_alk_C"/>
    <property type="match status" value="1"/>
</dbReference>
<reference evidence="11" key="2">
    <citation type="submission" date="2022-10" db="EMBL/GenBank/DDBJ databases">
        <authorList>
            <consortium name="ENA_rothamsted_submissions"/>
            <consortium name="culmorum"/>
            <person name="King R."/>
        </authorList>
    </citation>
    <scope>NUCLEOTIDE SEQUENCE</scope>
</reference>
<evidence type="ECO:0000256" key="6">
    <source>
        <dbReference type="PIRSR" id="PIRSR606823-2"/>
    </source>
</evidence>
<keyword evidence="7" id="KW-0746">Sphingolipid metabolism</keyword>
<dbReference type="InterPro" id="IPR031329">
    <property type="entry name" value="NEUT/ALK_ceramidase_N"/>
</dbReference>
<sequence length="731" mass="79674">MAISLTGKIVITVVVLGVLGGMATLIYFLVTDNAEVPTVPPTTVVPSEDGNMRYRVGVGIADMTGPCVEITFMGYAEVGQTGRGIHLRQFSRAFIFVSGDTRVVLVTTDIQAVGIALRGQVVANLQELYGDMYSLSNVIIAGTHTHSAPGGHLVDFLLDISIRGFSSETFNAYADGITRSIVRAHENIVPANLYYAQANITNAHKNRSPYSYNYNPEEERARYDGNTDDTLTQVRIVREDGNLHGVLNWFAVHTTSMNMTNRLISSDNLGYAAITMEKKLNPGALPGKGPVVAGFFTANLGDVSPNIRGARCEFSGDECDNQFLLCGAGERCYSLGPGDDMFESTRIIGHAIYEGAVEAMNSPGEELTGGIAVVHQFVDMPTETGARYDPVTREFKTDQQVHGCVPAMGYSFASGTIDGANTLNITQGTVSNNDLLDAISGIVARPTAEDRECHAPKPILLMTGRANIPLPWHPHIVSVSLIWLGDFAILGVPGEPTTMAGRRMRAAVGDVMLQRGYEPKVVVTGLTNEYIHYVATYEEYQVQRYEAASTIYGPHTLDILLNKFVHFTNVAIEGGTVPAGPTPADNRFRTVSLILPVVLDSSPWGSAFGHVLQQPPPTVHRGDTVQVVFVGANPRNNLRQESSHVVVERLELGQWHVIATDADWETRFTWERVSTVLGTSQVTFEWTVPEDAILTEYRMVYHGTARLLINQLTDFTGTTNTFTIEAPALFK</sequence>
<dbReference type="InterPro" id="IPR038445">
    <property type="entry name" value="NCDase_C_sf"/>
</dbReference>
<keyword evidence="8" id="KW-1133">Transmembrane helix</keyword>
<comment type="similarity">
    <text evidence="1 7">Belongs to the neutral ceramidase family.</text>
</comment>
<dbReference type="GO" id="GO:0042759">
    <property type="term" value="P:long-chain fatty acid biosynthetic process"/>
    <property type="evidence" value="ECO:0007669"/>
    <property type="project" value="TreeGrafter"/>
</dbReference>
<keyword evidence="8" id="KW-0472">Membrane</keyword>
<keyword evidence="4 7" id="KW-0378">Hydrolase</keyword>
<accession>A0A9N9QYA2</accession>
<evidence type="ECO:0000256" key="5">
    <source>
        <dbReference type="PIRSR" id="PIRSR606823-1"/>
    </source>
</evidence>
<feature type="binding site" evidence="6">
    <location>
        <position position="144"/>
    </location>
    <ligand>
        <name>Zn(2+)</name>
        <dbReference type="ChEBI" id="CHEBI:29105"/>
    </ligand>
</feature>
<dbReference type="EMBL" id="OU893345">
    <property type="protein sequence ID" value="CAG9785827.1"/>
    <property type="molecule type" value="Genomic_DNA"/>
</dbReference>
<dbReference type="GO" id="GO:0016020">
    <property type="term" value="C:membrane"/>
    <property type="evidence" value="ECO:0007669"/>
    <property type="project" value="GOC"/>
</dbReference>